<gene>
    <name evidence="1" type="ORF">DFR87_04790</name>
</gene>
<sequence>MSEEYFINYMNEKVFVILLGSSADKTYLYYPKGDALFVLKGGGIELMEIDEVIGRAPAGFKLSPPRESWDQIKGRKVIWYILDNQIEADNVYLVLRSESEYKRVENSASPNRLKYFVLKDANPEEYKEWCCVLIASTKDLNVPPSFKKVYMQELIKNNS</sequence>
<keyword evidence="2" id="KW-1185">Reference proteome</keyword>
<protein>
    <submittedName>
        <fullName evidence="1">Uncharacterized protein</fullName>
    </submittedName>
</protein>
<proteinExistence type="predicted"/>
<reference evidence="2" key="2">
    <citation type="submission" date="2020-03" db="EMBL/GenBank/DDBJ databases">
        <title>Complete Genome Sequences of Extremely Thermoacidophilic, Metal-Mobilizing Type-Strain Members of the Archaeal Family Sulfolobaceae: Acidianus brierleyi DSM-1651T, Acidianus sulfidivorans DSM-18786T, Metallosphaera hakonensis DSM-7519T, and Metallosphaera prunae DSM-10039T.</title>
        <authorList>
            <person name="Counts J.A."/>
            <person name="Kelly R.M."/>
        </authorList>
    </citation>
    <scope>NUCLEOTIDE SEQUENCE [LARGE SCALE GENOMIC DNA]</scope>
    <source>
        <strain evidence="2">HO1-1</strain>
    </source>
</reference>
<dbReference type="RefSeq" id="WP_054836660.1">
    <property type="nucleotide sequence ID" value="NZ_BBBA01000008.1"/>
</dbReference>
<dbReference type="KEGG" id="mhk:DFR87_04790"/>
<name>A0A2U9ISX2_9CREN</name>
<dbReference type="EMBL" id="CP029287">
    <property type="protein sequence ID" value="AWR99126.1"/>
    <property type="molecule type" value="Genomic_DNA"/>
</dbReference>
<dbReference type="AlphaFoldDB" id="A0A2U9ISX2"/>
<dbReference type="STRING" id="1293036.GCA_001315825_01544"/>
<reference evidence="1 2" key="1">
    <citation type="submission" date="2018-05" db="EMBL/GenBank/DDBJ databases">
        <title>Complete Genome Sequences of Extremely Thermoacidophilic, Metal-Mobilizing Type-Strain Members of the Archaeal Family Sulfolobaceae: Acidianus brierleyi DSM-1651T, Acidianus sulfidivorans DSM-18786T, Metallosphaera hakonensis DSM-7519T, and Metallosphaera prunae DSM-10039T.</title>
        <authorList>
            <person name="Counts J.A."/>
            <person name="Kelly R.M."/>
        </authorList>
    </citation>
    <scope>NUCLEOTIDE SEQUENCE [LARGE SCALE GENOMIC DNA]</scope>
    <source>
        <strain evidence="1 2">HO1-1</strain>
    </source>
</reference>
<accession>A0A2U9ISX2</accession>
<dbReference type="Proteomes" id="UP000247586">
    <property type="component" value="Chromosome"/>
</dbReference>
<organism evidence="1 2">
    <name type="scientific">Metallosphaera hakonensis JCM 8857 = DSM 7519</name>
    <dbReference type="NCBI Taxonomy" id="1293036"/>
    <lineage>
        <taxon>Archaea</taxon>
        <taxon>Thermoproteota</taxon>
        <taxon>Thermoprotei</taxon>
        <taxon>Sulfolobales</taxon>
        <taxon>Sulfolobaceae</taxon>
        <taxon>Metallosphaera</taxon>
    </lineage>
</organism>
<evidence type="ECO:0000313" key="2">
    <source>
        <dbReference type="Proteomes" id="UP000247586"/>
    </source>
</evidence>
<reference evidence="2" key="3">
    <citation type="submission" date="2020-03" db="EMBL/GenBank/DDBJ databases">
        <title>Sequencing and Assembly of Multiple Reported Metal-Biooxidizing Members of the Extremely Thermoacidophilic Archaeal Family Sulfolobaceae.</title>
        <authorList>
            <person name="Counts J.A."/>
            <person name="Kelly R.M."/>
        </authorList>
    </citation>
    <scope>NUCLEOTIDE SEQUENCE [LARGE SCALE GENOMIC DNA]</scope>
    <source>
        <strain evidence="2">HO1-1</strain>
    </source>
</reference>
<evidence type="ECO:0000313" key="1">
    <source>
        <dbReference type="EMBL" id="AWR99126.1"/>
    </source>
</evidence>
<dbReference type="GeneID" id="36834634"/>
<dbReference type="OrthoDB" id="40102at2157"/>